<evidence type="ECO:0000313" key="2">
    <source>
        <dbReference type="Proteomes" id="UP000030151"/>
    </source>
</evidence>
<reference evidence="1 2" key="1">
    <citation type="submission" date="2014-02" db="EMBL/GenBank/DDBJ databases">
        <title>The genome sequence of the entomopathogenic fungus Metarhizium robertsii ARSEF 2575.</title>
        <authorList>
            <person name="Giuliano Garisto Donzelli B."/>
            <person name="Roe B.A."/>
            <person name="Macmil S.L."/>
            <person name="Krasnoff S.B."/>
            <person name="Gibson D.M."/>
        </authorList>
    </citation>
    <scope>NUCLEOTIDE SEQUENCE [LARGE SCALE GENOMIC DNA]</scope>
    <source>
        <strain evidence="1 2">ARSEF 2575</strain>
    </source>
</reference>
<dbReference type="OrthoDB" id="10326581at2759"/>
<protein>
    <submittedName>
        <fullName evidence="1">Uncharacterized protein</fullName>
    </submittedName>
</protein>
<comment type="caution">
    <text evidence="1">The sequence shown here is derived from an EMBL/GenBank/DDBJ whole genome shotgun (WGS) entry which is preliminary data.</text>
</comment>
<dbReference type="Proteomes" id="UP000030151">
    <property type="component" value="Unassembled WGS sequence"/>
</dbReference>
<dbReference type="AlphaFoldDB" id="A0A014N6D8"/>
<proteinExistence type="predicted"/>
<dbReference type="EMBL" id="JELW01000091">
    <property type="protein sequence ID" value="EXU95250.1"/>
    <property type="molecule type" value="Genomic_DNA"/>
</dbReference>
<dbReference type="HOGENOM" id="CLU_1124790_0_0_1"/>
<accession>A0A014N6D8</accession>
<evidence type="ECO:0000313" key="1">
    <source>
        <dbReference type="EMBL" id="EXU95250.1"/>
    </source>
</evidence>
<name>A0A014N6D8_9HYPO</name>
<organism evidence="1 2">
    <name type="scientific">Metarhizium robertsii</name>
    <dbReference type="NCBI Taxonomy" id="568076"/>
    <lineage>
        <taxon>Eukaryota</taxon>
        <taxon>Fungi</taxon>
        <taxon>Dikarya</taxon>
        <taxon>Ascomycota</taxon>
        <taxon>Pezizomycotina</taxon>
        <taxon>Sordariomycetes</taxon>
        <taxon>Hypocreomycetidae</taxon>
        <taxon>Hypocreales</taxon>
        <taxon>Clavicipitaceae</taxon>
        <taxon>Metarhizium</taxon>
    </lineage>
</organism>
<sequence>MEADRKVETERPNCSVCAVAEYNFYSEVFGIPCPQCGECLTLAFYKYASFGSEAWGQNENYADYTESTLKHRDTVESVLTESNAYEAIADPSQSQRKAPRPVFHTTKSDDLFLRLREEFQSWTTIHSYFPSCKLKTLRSNCSKARSSRSSFNSDKDSMLIQLRVQGMSGDKIAAKMKMNRTILSKRHRYLLDKKDKVLSKPAAKSICHKREDGQQMVL</sequence>
<gene>
    <name evidence="1" type="ORF">X797_011686</name>
</gene>